<dbReference type="OrthoDB" id="9805366at2"/>
<comment type="similarity">
    <text evidence="3">Belongs to the UDP-glycosyltransferase family.</text>
</comment>
<sequence>MSHYAVIAPPFYSHVKALEALAVALVERGHRITFIHQSEARPLLGDPRLAFYAVGEHTHGPGSLPRSLRLLARPNGLSLFRLINNLAGITDMLCRELPDALKTLEVDGLIVDQMEPAGALAAEAAGLPFVSVACALPVNREPGLPLPVMPFDYAASERARRTYQASERIHDWMMRRQNAVLARHAEELGLAPRRGLHEWLSPRAQISQTLPSLDFPRQRLPACFHAVGPLRPSAASEPSEARRAAAPLVFASLGTLQGHRFGLFKKITRACRRLGAELVIAHCGGLTAAQEEKLRALGASQVVDFADQPAIIREAQAVITHGGFNTVLDAVTGNTPILALPIAFDQPGVAARVVYSGIGERVSRFATRDTLARQLQKVLTEPRYRQRLAEVRKDLKRAGGVTLAATLTEAALGGTKETL</sequence>
<evidence type="ECO:0000256" key="3">
    <source>
        <dbReference type="RuleBase" id="RU003718"/>
    </source>
</evidence>
<evidence type="ECO:0000313" key="5">
    <source>
        <dbReference type="Proteomes" id="UP000037315"/>
    </source>
</evidence>
<dbReference type="InterPro" id="IPR035595">
    <property type="entry name" value="UDP_glycos_trans_CS"/>
</dbReference>
<dbReference type="PANTHER" id="PTHR48043:SF145">
    <property type="entry name" value="FI06409P-RELATED"/>
    <property type="match status" value="1"/>
</dbReference>
<dbReference type="RefSeq" id="WP_048887948.1">
    <property type="nucleotide sequence ID" value="NZ_LFEJ01000014.1"/>
</dbReference>
<comment type="caution">
    <text evidence="4">The sequence shown here is derived from an EMBL/GenBank/DDBJ whole genome shotgun (WGS) entry which is preliminary data.</text>
</comment>
<dbReference type="Pfam" id="PF00201">
    <property type="entry name" value="UDPGT"/>
    <property type="match status" value="1"/>
</dbReference>
<dbReference type="AlphaFoldDB" id="A0A0J8VNP6"/>
<dbReference type="PROSITE" id="PS00375">
    <property type="entry name" value="UDPGT"/>
    <property type="match status" value="1"/>
</dbReference>
<gene>
    <name evidence="4" type="ORF">ACH50_10670</name>
</gene>
<dbReference type="Proteomes" id="UP000037315">
    <property type="component" value="Unassembled WGS sequence"/>
</dbReference>
<dbReference type="STRING" id="1121863.GCA_000621185_02300"/>
<organism evidence="4 5">
    <name type="scientific">Franconibacter pulveris</name>
    <dbReference type="NCBI Taxonomy" id="435910"/>
    <lineage>
        <taxon>Bacteria</taxon>
        <taxon>Pseudomonadati</taxon>
        <taxon>Pseudomonadota</taxon>
        <taxon>Gammaproteobacteria</taxon>
        <taxon>Enterobacterales</taxon>
        <taxon>Enterobacteriaceae</taxon>
        <taxon>Franconibacter</taxon>
    </lineage>
</organism>
<proteinExistence type="inferred from homology"/>
<dbReference type="InterPro" id="IPR002213">
    <property type="entry name" value="UDP_glucos_trans"/>
</dbReference>
<reference evidence="4 5" key="1">
    <citation type="submission" date="2015-06" db="EMBL/GenBank/DDBJ databases">
        <title>Genome sequencing of Cronobacter sp. strain DJ34 isolated from petroleum contaminated sludge of Duliajan Oil Fields, Assam, India.</title>
        <authorList>
            <person name="Pal S."/>
            <person name="Banerjee T.D."/>
            <person name="Roy A."/>
            <person name="Sar P."/>
            <person name="Kazy S.K."/>
        </authorList>
    </citation>
    <scope>NUCLEOTIDE SEQUENCE [LARGE SCALE GENOMIC DNA]</scope>
    <source>
        <strain evidence="4 5">DJ34</strain>
    </source>
</reference>
<dbReference type="PATRIC" id="fig|1656095.3.peg.1159"/>
<dbReference type="GO" id="GO:0008194">
    <property type="term" value="F:UDP-glycosyltransferase activity"/>
    <property type="evidence" value="ECO:0007669"/>
    <property type="project" value="InterPro"/>
</dbReference>
<evidence type="ECO:0000256" key="1">
    <source>
        <dbReference type="ARBA" id="ARBA00022676"/>
    </source>
</evidence>
<dbReference type="SUPFAM" id="SSF53756">
    <property type="entry name" value="UDP-Glycosyltransferase/glycogen phosphorylase"/>
    <property type="match status" value="1"/>
</dbReference>
<protein>
    <submittedName>
        <fullName evidence="4">Zeaxanthin glucosyltransferase</fullName>
    </submittedName>
</protein>
<evidence type="ECO:0000313" key="4">
    <source>
        <dbReference type="EMBL" id="KMV34607.1"/>
    </source>
</evidence>
<dbReference type="Gene3D" id="3.40.50.2000">
    <property type="entry name" value="Glycogen Phosphorylase B"/>
    <property type="match status" value="2"/>
</dbReference>
<evidence type="ECO:0000256" key="2">
    <source>
        <dbReference type="ARBA" id="ARBA00022679"/>
    </source>
</evidence>
<name>A0A0J8VNP6_9ENTR</name>
<keyword evidence="1 3" id="KW-0328">Glycosyltransferase</keyword>
<dbReference type="InterPro" id="IPR050271">
    <property type="entry name" value="UDP-glycosyltransferase"/>
</dbReference>
<keyword evidence="2 3" id="KW-0808">Transferase</keyword>
<dbReference type="CDD" id="cd03784">
    <property type="entry name" value="GT1_Gtf-like"/>
    <property type="match status" value="1"/>
</dbReference>
<keyword evidence="5" id="KW-1185">Reference proteome</keyword>
<dbReference type="PANTHER" id="PTHR48043">
    <property type="entry name" value="EG:EG0003.4 PROTEIN-RELATED"/>
    <property type="match status" value="1"/>
</dbReference>
<dbReference type="EMBL" id="LFEJ01000014">
    <property type="protein sequence ID" value="KMV34607.1"/>
    <property type="molecule type" value="Genomic_DNA"/>
</dbReference>
<accession>A0A0J8VNP6</accession>